<dbReference type="GO" id="GO:0000281">
    <property type="term" value="P:mitotic cytokinesis"/>
    <property type="evidence" value="ECO:0007669"/>
    <property type="project" value="TreeGrafter"/>
</dbReference>
<organism evidence="3 4">
    <name type="scientific">Desmophyllum pertusum</name>
    <dbReference type="NCBI Taxonomy" id="174260"/>
    <lineage>
        <taxon>Eukaryota</taxon>
        <taxon>Metazoa</taxon>
        <taxon>Cnidaria</taxon>
        <taxon>Anthozoa</taxon>
        <taxon>Hexacorallia</taxon>
        <taxon>Scleractinia</taxon>
        <taxon>Caryophylliina</taxon>
        <taxon>Caryophylliidae</taxon>
        <taxon>Desmophyllum</taxon>
    </lineage>
</organism>
<evidence type="ECO:0000259" key="2">
    <source>
        <dbReference type="Pfam" id="PF21242"/>
    </source>
</evidence>
<dbReference type="GO" id="GO:0005096">
    <property type="term" value="F:GTPase activator activity"/>
    <property type="evidence" value="ECO:0007669"/>
    <property type="project" value="InterPro"/>
</dbReference>
<dbReference type="OrthoDB" id="9997817at2759"/>
<protein>
    <submittedName>
        <fullName evidence="3">Protein T2</fullName>
    </submittedName>
</protein>
<dbReference type="InterPro" id="IPR026817">
    <property type="entry name" value="Ect2"/>
</dbReference>
<dbReference type="GO" id="GO:0005085">
    <property type="term" value="F:guanyl-nucleotide exchange factor activity"/>
    <property type="evidence" value="ECO:0007669"/>
    <property type="project" value="InterPro"/>
</dbReference>
<feature type="region of interest" description="Disordered" evidence="1">
    <location>
        <begin position="174"/>
        <end position="193"/>
    </location>
</feature>
<sequence length="193" mass="21462">MKSPAGRTPQKAYKHVKFMPLAHVRRVVDIRDNDDCQNLFGIIYRCPEEMKETLLMFRLVGEDINKPEWLQKLTTALANTACMADTENFLTTVAPQELMLSKSDMSNGTLSRAVRVAKRTTRKVSRAFSMSRTPKRAGILRRSVSNVSPVRRFSSASPLAASTRNNVQRCIQGSRARATSVGAESMGAEPMSP</sequence>
<name>A0A9X0A3J8_9CNID</name>
<dbReference type="Proteomes" id="UP001163046">
    <property type="component" value="Unassembled WGS sequence"/>
</dbReference>
<proteinExistence type="predicted"/>
<evidence type="ECO:0000256" key="1">
    <source>
        <dbReference type="SAM" id="MobiDB-lite"/>
    </source>
</evidence>
<accession>A0A9X0A3J8</accession>
<dbReference type="AlphaFoldDB" id="A0A9X0A3J8"/>
<dbReference type="EMBL" id="MU825400">
    <property type="protein sequence ID" value="KAJ7392797.1"/>
    <property type="molecule type" value="Genomic_DNA"/>
</dbReference>
<dbReference type="GO" id="GO:0007399">
    <property type="term" value="P:nervous system development"/>
    <property type="evidence" value="ECO:0007669"/>
    <property type="project" value="TreeGrafter"/>
</dbReference>
<feature type="domain" description="ECT2 PH" evidence="2">
    <location>
        <begin position="2"/>
        <end position="78"/>
    </location>
</feature>
<dbReference type="PANTHER" id="PTHR16777:SF2">
    <property type="entry name" value="PROTEIN ECT2"/>
    <property type="match status" value="1"/>
</dbReference>
<keyword evidence="4" id="KW-1185">Reference proteome</keyword>
<dbReference type="PANTHER" id="PTHR16777">
    <property type="entry name" value="PROTEIN ECT2"/>
    <property type="match status" value="1"/>
</dbReference>
<comment type="caution">
    <text evidence="3">The sequence shown here is derived from an EMBL/GenBank/DDBJ whole genome shotgun (WGS) entry which is preliminary data.</text>
</comment>
<dbReference type="GO" id="GO:0005634">
    <property type="term" value="C:nucleus"/>
    <property type="evidence" value="ECO:0007669"/>
    <property type="project" value="InterPro"/>
</dbReference>
<dbReference type="Pfam" id="PF21242">
    <property type="entry name" value="ECT2_PH"/>
    <property type="match status" value="1"/>
</dbReference>
<dbReference type="GO" id="GO:2000431">
    <property type="term" value="P:regulation of cytokinesis, actomyosin contractile ring assembly"/>
    <property type="evidence" value="ECO:0007669"/>
    <property type="project" value="InterPro"/>
</dbReference>
<dbReference type="InterPro" id="IPR049395">
    <property type="entry name" value="ECT2_PH"/>
</dbReference>
<evidence type="ECO:0000313" key="3">
    <source>
        <dbReference type="EMBL" id="KAJ7392797.1"/>
    </source>
</evidence>
<reference evidence="3" key="1">
    <citation type="submission" date="2023-01" db="EMBL/GenBank/DDBJ databases">
        <title>Genome assembly of the deep-sea coral Lophelia pertusa.</title>
        <authorList>
            <person name="Herrera S."/>
            <person name="Cordes E."/>
        </authorList>
    </citation>
    <scope>NUCLEOTIDE SEQUENCE</scope>
    <source>
        <strain evidence="3">USNM1676648</strain>
        <tissue evidence="3">Polyp</tissue>
    </source>
</reference>
<dbReference type="GO" id="GO:0005938">
    <property type="term" value="C:cell cortex"/>
    <property type="evidence" value="ECO:0007669"/>
    <property type="project" value="TreeGrafter"/>
</dbReference>
<evidence type="ECO:0000313" key="4">
    <source>
        <dbReference type="Proteomes" id="UP001163046"/>
    </source>
</evidence>
<gene>
    <name evidence="3" type="primary">ECT2_1</name>
    <name evidence="3" type="ORF">OS493_010456</name>
</gene>